<reference evidence="2 3" key="1">
    <citation type="submission" date="2016-12" db="EMBL/GenBank/DDBJ databases">
        <title>Domibacillus sp. SAOS 44 whole genome sequencing.</title>
        <authorList>
            <person name="Verma A."/>
            <person name="Krishnamurthi S."/>
        </authorList>
    </citation>
    <scope>NUCLEOTIDE SEQUENCE [LARGE SCALE GENOMIC DNA]</scope>
    <source>
        <strain evidence="2 3">SAOS 44</strain>
    </source>
</reference>
<evidence type="ECO:0000313" key="3">
    <source>
        <dbReference type="Proteomes" id="UP000186524"/>
    </source>
</evidence>
<evidence type="ECO:0000256" key="1">
    <source>
        <dbReference type="SAM" id="Phobius"/>
    </source>
</evidence>
<accession>A0A1Q5NZI6</accession>
<proteinExistence type="predicted"/>
<gene>
    <name evidence="2" type="ORF">BLL40_15370</name>
</gene>
<keyword evidence="1" id="KW-1133">Transmembrane helix</keyword>
<name>A0A1Q5NZI6_9BACI</name>
<organism evidence="2 3">
    <name type="scientific">Domibacillus mangrovi</name>
    <dbReference type="NCBI Taxonomy" id="1714354"/>
    <lineage>
        <taxon>Bacteria</taxon>
        <taxon>Bacillati</taxon>
        <taxon>Bacillota</taxon>
        <taxon>Bacilli</taxon>
        <taxon>Bacillales</taxon>
        <taxon>Bacillaceae</taxon>
        <taxon>Domibacillus</taxon>
    </lineage>
</organism>
<keyword evidence="1" id="KW-0812">Transmembrane</keyword>
<evidence type="ECO:0000313" key="2">
    <source>
        <dbReference type="EMBL" id="OKL35427.1"/>
    </source>
</evidence>
<dbReference type="EMBL" id="MRWQ01000022">
    <property type="protein sequence ID" value="OKL35427.1"/>
    <property type="molecule type" value="Genomic_DNA"/>
</dbReference>
<keyword evidence="1" id="KW-0472">Membrane</keyword>
<keyword evidence="3" id="KW-1185">Reference proteome</keyword>
<sequence length="75" mass="8908">MLYYLMYIQVKIDLLKYMFKRKFYLSACIYIKKGGVFLAYLWTITVGFLLMLGLIGGVFFHFVRSALDPQRHDNN</sequence>
<dbReference type="AlphaFoldDB" id="A0A1Q5NZI6"/>
<protein>
    <submittedName>
        <fullName evidence="2">Uncharacterized protein</fullName>
    </submittedName>
</protein>
<comment type="caution">
    <text evidence="2">The sequence shown here is derived from an EMBL/GenBank/DDBJ whole genome shotgun (WGS) entry which is preliminary data.</text>
</comment>
<feature type="transmembrane region" description="Helical" evidence="1">
    <location>
        <begin position="48"/>
        <end position="67"/>
    </location>
</feature>
<dbReference type="Proteomes" id="UP000186524">
    <property type="component" value="Unassembled WGS sequence"/>
</dbReference>